<keyword evidence="5" id="KW-0456">Lyase</keyword>
<dbReference type="GO" id="GO:0004586">
    <property type="term" value="F:ornithine decarboxylase activity"/>
    <property type="evidence" value="ECO:0007669"/>
    <property type="project" value="TreeGrafter"/>
</dbReference>
<dbReference type="FunFam" id="3.20.20.10:FF:000008">
    <property type="entry name" value="Ornithine decarboxylase"/>
    <property type="match status" value="1"/>
</dbReference>
<evidence type="ECO:0000313" key="7">
    <source>
        <dbReference type="EMBL" id="MBU7596267.1"/>
    </source>
</evidence>
<comment type="caution">
    <text evidence="7">The sequence shown here is derived from an EMBL/GenBank/DDBJ whole genome shotgun (WGS) entry which is preliminary data.</text>
</comment>
<dbReference type="RefSeq" id="WP_216814798.1">
    <property type="nucleotide sequence ID" value="NZ_JAELVF020000001.1"/>
</dbReference>
<evidence type="ECO:0000256" key="3">
    <source>
        <dbReference type="ARBA" id="ARBA00022793"/>
    </source>
</evidence>
<sequence>MTDGLLAPPAALPRPGGEEREADRIVYDLDGIRHRYDTLRRELPGADIRFAMKACPVDDVLRALLHRGAGIDAASVPELHRAQRLGAPRSRTHYGNTVVSDRDIADAHRLGVTDFAADSLETVAALARHAPGARVYCRLMTTGRGALWALGRKFGCSREEAVRVLEAADRAGLRPSGLSVHVGSQQTDPAAWRAAFDSLDAVLTALAGRGPVPDHVNLGGGLPALGGLDRDGEAAAPPIEAILRTLREGAARLRRHHGERLRLVIEPGRHLVADHGTIHARALRLTRRRLPDGSSQAWLYLSVGRFNGLYEMDALRYPLRFPTHPADAPTVPAVVAGPSCDSDDAYPATHAPAQVPVDLASGDPVHVLHCGAYAVSYMTEGFNGFAPLPRHCTGGVGG</sequence>
<feature type="domain" description="Orn/DAP/Arg decarboxylase 2 N-terminal" evidence="6">
    <location>
        <begin position="30"/>
        <end position="273"/>
    </location>
</feature>
<protein>
    <submittedName>
        <fullName evidence="7">Alanine racemase</fullName>
        <ecNumber evidence="7">5.1.1.1</ecNumber>
    </submittedName>
</protein>
<dbReference type="InterPro" id="IPR002433">
    <property type="entry name" value="Orn_de-COase"/>
</dbReference>
<reference evidence="7" key="1">
    <citation type="submission" date="2021-06" db="EMBL/GenBank/DDBJ databases">
        <title>Sequencing of actinobacteria type strains.</title>
        <authorList>
            <person name="Nguyen G.-S."/>
            <person name="Wentzel A."/>
        </authorList>
    </citation>
    <scope>NUCLEOTIDE SEQUENCE</scope>
    <source>
        <strain evidence="7">P38-E01</strain>
    </source>
</reference>
<evidence type="ECO:0000256" key="2">
    <source>
        <dbReference type="ARBA" id="ARBA00008872"/>
    </source>
</evidence>
<evidence type="ECO:0000313" key="8">
    <source>
        <dbReference type="Proteomes" id="UP000694501"/>
    </source>
</evidence>
<dbReference type="EMBL" id="JAELVF020000001">
    <property type="protein sequence ID" value="MBU7596267.1"/>
    <property type="molecule type" value="Genomic_DNA"/>
</dbReference>
<keyword evidence="4" id="KW-0663">Pyridoxal phosphate</keyword>
<dbReference type="PANTHER" id="PTHR11482">
    <property type="entry name" value="ARGININE/DIAMINOPIMELATE/ORNITHINE DECARBOXYLASE"/>
    <property type="match status" value="1"/>
</dbReference>
<evidence type="ECO:0000256" key="4">
    <source>
        <dbReference type="ARBA" id="ARBA00022898"/>
    </source>
</evidence>
<evidence type="ECO:0000256" key="5">
    <source>
        <dbReference type="ARBA" id="ARBA00023239"/>
    </source>
</evidence>
<dbReference type="Proteomes" id="UP000694501">
    <property type="component" value="Unassembled WGS sequence"/>
</dbReference>
<evidence type="ECO:0000256" key="1">
    <source>
        <dbReference type="ARBA" id="ARBA00001933"/>
    </source>
</evidence>
<comment type="cofactor">
    <cofactor evidence="1">
        <name>pyridoxal 5'-phosphate</name>
        <dbReference type="ChEBI" id="CHEBI:597326"/>
    </cofactor>
</comment>
<dbReference type="PANTHER" id="PTHR11482:SF6">
    <property type="entry name" value="ORNITHINE DECARBOXYLASE 1-RELATED"/>
    <property type="match status" value="1"/>
</dbReference>
<dbReference type="InterPro" id="IPR022653">
    <property type="entry name" value="De-COase2_pyr-phos_BS"/>
</dbReference>
<keyword evidence="7" id="KW-0413">Isomerase</keyword>
<proteinExistence type="inferred from homology"/>
<dbReference type="EC" id="5.1.1.1" evidence="7"/>
<dbReference type="GO" id="GO:0033387">
    <property type="term" value="P:putrescine biosynthetic process from arginine, via ornithine"/>
    <property type="evidence" value="ECO:0007669"/>
    <property type="project" value="TreeGrafter"/>
</dbReference>
<dbReference type="Pfam" id="PF02784">
    <property type="entry name" value="Orn_Arg_deC_N"/>
    <property type="match status" value="1"/>
</dbReference>
<comment type="similarity">
    <text evidence="2">Belongs to the Orn/Lys/Arg decarboxylase class-II family.</text>
</comment>
<evidence type="ECO:0000259" key="6">
    <source>
        <dbReference type="Pfam" id="PF02784"/>
    </source>
</evidence>
<gene>
    <name evidence="7" type="ORF">JGS22_001090</name>
</gene>
<organism evidence="7 8">
    <name type="scientific">Streptomyces tardus</name>
    <dbReference type="NCBI Taxonomy" id="2780544"/>
    <lineage>
        <taxon>Bacteria</taxon>
        <taxon>Bacillati</taxon>
        <taxon>Actinomycetota</taxon>
        <taxon>Actinomycetes</taxon>
        <taxon>Kitasatosporales</taxon>
        <taxon>Streptomycetaceae</taxon>
        <taxon>Streptomyces</taxon>
    </lineage>
</organism>
<accession>A0A949JA51</accession>
<dbReference type="GO" id="GO:0005737">
    <property type="term" value="C:cytoplasm"/>
    <property type="evidence" value="ECO:0007669"/>
    <property type="project" value="TreeGrafter"/>
</dbReference>
<dbReference type="GO" id="GO:0008784">
    <property type="term" value="F:alanine racemase activity"/>
    <property type="evidence" value="ECO:0007669"/>
    <property type="project" value="UniProtKB-EC"/>
</dbReference>
<dbReference type="AlphaFoldDB" id="A0A949JA51"/>
<name>A0A949JA51_9ACTN</name>
<dbReference type="PROSITE" id="PS00878">
    <property type="entry name" value="ODR_DC_2_1"/>
    <property type="match status" value="1"/>
</dbReference>
<keyword evidence="8" id="KW-1185">Reference proteome</keyword>
<keyword evidence="3" id="KW-0210">Decarboxylase</keyword>
<dbReference type="InterPro" id="IPR022644">
    <property type="entry name" value="De-COase2_N"/>
</dbReference>